<keyword evidence="2" id="KW-1185">Reference proteome</keyword>
<evidence type="ECO:0000313" key="1">
    <source>
        <dbReference type="EMBL" id="KAL3684153.1"/>
    </source>
</evidence>
<sequence length="157" mass="17678">MQESITTLQVADGSVITDEDEILQKVQDVYSSLYTNEVPATGAAEKRQEVLQLIDGRLSQEENEKLREVPSAEVIDKTVSRLPRDKSHGIDGVIAEILVLGWHFMRQECVDMIQKTQRDASRVVDRQQTGFIAGRDLTQNVLSLRLAQEWAQVTGQQ</sequence>
<proteinExistence type="predicted"/>
<protein>
    <submittedName>
        <fullName evidence="1">Uncharacterized protein</fullName>
    </submittedName>
</protein>
<dbReference type="AlphaFoldDB" id="A0ABD3GY20"/>
<comment type="caution">
    <text evidence="1">The sequence shown here is derived from an EMBL/GenBank/DDBJ whole genome shotgun (WGS) entry which is preliminary data.</text>
</comment>
<reference evidence="1 2" key="1">
    <citation type="submission" date="2024-09" db="EMBL/GenBank/DDBJ databases">
        <title>Chromosome-scale assembly of Riccia sorocarpa.</title>
        <authorList>
            <person name="Paukszto L."/>
        </authorList>
    </citation>
    <scope>NUCLEOTIDE SEQUENCE [LARGE SCALE GENOMIC DNA]</scope>
    <source>
        <strain evidence="1">LP-2024</strain>
        <tissue evidence="1">Aerial parts of the thallus</tissue>
    </source>
</reference>
<evidence type="ECO:0000313" key="2">
    <source>
        <dbReference type="Proteomes" id="UP001633002"/>
    </source>
</evidence>
<accession>A0ABD3GY20</accession>
<organism evidence="1 2">
    <name type="scientific">Riccia sorocarpa</name>
    <dbReference type="NCBI Taxonomy" id="122646"/>
    <lineage>
        <taxon>Eukaryota</taxon>
        <taxon>Viridiplantae</taxon>
        <taxon>Streptophyta</taxon>
        <taxon>Embryophyta</taxon>
        <taxon>Marchantiophyta</taxon>
        <taxon>Marchantiopsida</taxon>
        <taxon>Marchantiidae</taxon>
        <taxon>Marchantiales</taxon>
        <taxon>Ricciaceae</taxon>
        <taxon>Riccia</taxon>
    </lineage>
</organism>
<dbReference type="EMBL" id="JBJQOH010000006">
    <property type="protein sequence ID" value="KAL3684153.1"/>
    <property type="molecule type" value="Genomic_DNA"/>
</dbReference>
<gene>
    <name evidence="1" type="ORF">R1sor_002175</name>
</gene>
<name>A0ABD3GY20_9MARC</name>
<dbReference type="Proteomes" id="UP001633002">
    <property type="component" value="Unassembled WGS sequence"/>
</dbReference>